<dbReference type="Proteomes" id="UP001595456">
    <property type="component" value="Unassembled WGS sequence"/>
</dbReference>
<dbReference type="Gene3D" id="3.40.605.10">
    <property type="entry name" value="Aldehyde Dehydrogenase, Chain A, domain 1"/>
    <property type="match status" value="1"/>
</dbReference>
<evidence type="ECO:0000256" key="1">
    <source>
        <dbReference type="ARBA" id="ARBA00009986"/>
    </source>
</evidence>
<evidence type="ECO:0000259" key="5">
    <source>
        <dbReference type="Pfam" id="PF00171"/>
    </source>
</evidence>
<evidence type="ECO:0000256" key="4">
    <source>
        <dbReference type="RuleBase" id="RU003345"/>
    </source>
</evidence>
<accession>A0ABV7E2Z4</accession>
<comment type="similarity">
    <text evidence="1 4">Belongs to the aldehyde dehydrogenase family.</text>
</comment>
<evidence type="ECO:0000313" key="6">
    <source>
        <dbReference type="EMBL" id="MFC3096903.1"/>
    </source>
</evidence>
<feature type="active site" evidence="3">
    <location>
        <position position="261"/>
    </location>
</feature>
<sequence>MTAATLPKGVNIRHPDKLFIGGEWVAPHTAAMIEIENPVIEEVVARVAHADNVDMDRAVAAARAAFDHGPWPFTPPLERMAHLMRMIDELEKRVPELAKAWTAQIGGLAVASAGMHAGAVAGLRGIASLGERFQWEERRPGMAVNTVCIVREPVGVVAAIAPWNGPFAIMANKVFYALIAGCSVIMKPSPETPLEAYIIAEAAEAAGMPPGTVNLVPADREAADHLVHNPGLDKVSFTGSSAAGMHIASVCGANMTRCTLELGGKSAAIIRDDFPTEAAAQILGNTITVMSGQVCAMLSRAIVPKARHDELAEAIAGVMRQVKIGDPNDPATQLGPLAMRRQRDRVEMYIEEGKKTADLITGGQRPAHLNKGYFIEPTLFANVDNTSRIAQEEIFGPVLCLIPAEDEEDMIRIANESQFGLNGSVFTNDPQAAYDIARKVRTGVVGQNGMRMEWTAPFGGFKKSGIGREGGDEGIWGYVETKTILVDGPLA</sequence>
<dbReference type="InterPro" id="IPR029510">
    <property type="entry name" value="Ald_DH_CS_GLU"/>
</dbReference>
<dbReference type="SUPFAM" id="SSF53720">
    <property type="entry name" value="ALDH-like"/>
    <property type="match status" value="1"/>
</dbReference>
<gene>
    <name evidence="6" type="ORF">ACFODU_03710</name>
</gene>
<dbReference type="InterPro" id="IPR016161">
    <property type="entry name" value="Ald_DH/histidinol_DH"/>
</dbReference>
<dbReference type="CDD" id="cd07139">
    <property type="entry name" value="ALDH_AldA-Rv0768"/>
    <property type="match status" value="1"/>
</dbReference>
<keyword evidence="7" id="KW-1185">Reference proteome</keyword>
<proteinExistence type="inferred from homology"/>
<feature type="domain" description="Aldehyde dehydrogenase" evidence="5">
    <location>
        <begin position="24"/>
        <end position="484"/>
    </location>
</feature>
<keyword evidence="2 4" id="KW-0560">Oxidoreductase</keyword>
<name>A0ABV7E2Z4_9SPHN</name>
<protein>
    <submittedName>
        <fullName evidence="6">Aldehyde dehydrogenase</fullName>
    </submittedName>
</protein>
<comment type="caution">
    <text evidence="6">The sequence shown here is derived from an EMBL/GenBank/DDBJ whole genome shotgun (WGS) entry which is preliminary data.</text>
</comment>
<dbReference type="PROSITE" id="PS00687">
    <property type="entry name" value="ALDEHYDE_DEHYDR_GLU"/>
    <property type="match status" value="1"/>
</dbReference>
<evidence type="ECO:0000313" key="7">
    <source>
        <dbReference type="Proteomes" id="UP001595456"/>
    </source>
</evidence>
<dbReference type="Pfam" id="PF00171">
    <property type="entry name" value="Aldedh"/>
    <property type="match status" value="1"/>
</dbReference>
<evidence type="ECO:0000256" key="3">
    <source>
        <dbReference type="PROSITE-ProRule" id="PRU10007"/>
    </source>
</evidence>
<dbReference type="InterPro" id="IPR016162">
    <property type="entry name" value="Ald_DH_N"/>
</dbReference>
<dbReference type="Gene3D" id="3.40.309.10">
    <property type="entry name" value="Aldehyde Dehydrogenase, Chain A, domain 2"/>
    <property type="match status" value="1"/>
</dbReference>
<dbReference type="InterPro" id="IPR016163">
    <property type="entry name" value="Ald_DH_C"/>
</dbReference>
<dbReference type="EMBL" id="JBHRST010000004">
    <property type="protein sequence ID" value="MFC3096903.1"/>
    <property type="molecule type" value="Genomic_DNA"/>
</dbReference>
<organism evidence="6 7">
    <name type="scientific">Alteraurantiacibacter palmitatis</name>
    <dbReference type="NCBI Taxonomy" id="2054628"/>
    <lineage>
        <taxon>Bacteria</taxon>
        <taxon>Pseudomonadati</taxon>
        <taxon>Pseudomonadota</taxon>
        <taxon>Alphaproteobacteria</taxon>
        <taxon>Sphingomonadales</taxon>
        <taxon>Erythrobacteraceae</taxon>
        <taxon>Alteraurantiacibacter</taxon>
    </lineage>
</organism>
<evidence type="ECO:0000256" key="2">
    <source>
        <dbReference type="ARBA" id="ARBA00023002"/>
    </source>
</evidence>
<dbReference type="RefSeq" id="WP_336925805.1">
    <property type="nucleotide sequence ID" value="NZ_JBANRO010000005.1"/>
</dbReference>
<dbReference type="PANTHER" id="PTHR42804:SF1">
    <property type="entry name" value="ALDEHYDE DEHYDROGENASE-RELATED"/>
    <property type="match status" value="1"/>
</dbReference>
<dbReference type="PANTHER" id="PTHR42804">
    <property type="entry name" value="ALDEHYDE DEHYDROGENASE"/>
    <property type="match status" value="1"/>
</dbReference>
<dbReference type="InterPro" id="IPR015590">
    <property type="entry name" value="Aldehyde_DH_dom"/>
</dbReference>
<reference evidence="7" key="1">
    <citation type="journal article" date="2019" name="Int. J. Syst. Evol. Microbiol.">
        <title>The Global Catalogue of Microorganisms (GCM) 10K type strain sequencing project: providing services to taxonomists for standard genome sequencing and annotation.</title>
        <authorList>
            <consortium name="The Broad Institute Genomics Platform"/>
            <consortium name="The Broad Institute Genome Sequencing Center for Infectious Disease"/>
            <person name="Wu L."/>
            <person name="Ma J."/>
        </authorList>
    </citation>
    <scope>NUCLEOTIDE SEQUENCE [LARGE SCALE GENOMIC DNA]</scope>
    <source>
        <strain evidence="7">KCTC 52607</strain>
    </source>
</reference>